<sequence>MGTYGGDVVIDPNLTLQVIRELMTEVDELLQWNYRDDDAKLVIGKQETLLYRFVENFEVLDRWMGRGGELPKYWNSQTRTDRIEPMMCCGEPMDVFSAHMGTAFNGGQDCAILVWHCSECGHWEPYEAHFVDPEAIVPNCLCGAAMVDLPVAQWDPGRFRLAWCADCGLYETWGIEPLRRHGNDADDDPRQEQRS</sequence>
<name>A0A386ZKP8_9NOCA</name>
<evidence type="ECO:0000313" key="2">
    <source>
        <dbReference type="Proteomes" id="UP000267164"/>
    </source>
</evidence>
<dbReference type="Proteomes" id="UP000267164">
    <property type="component" value="Chromosome"/>
</dbReference>
<dbReference type="KEGG" id="nyu:D7D52_34130"/>
<dbReference type="EMBL" id="CP032568">
    <property type="protein sequence ID" value="AYF78026.1"/>
    <property type="molecule type" value="Genomic_DNA"/>
</dbReference>
<gene>
    <name evidence="1" type="ORF">D7D52_34130</name>
</gene>
<protein>
    <submittedName>
        <fullName evidence="1">Uncharacterized protein</fullName>
    </submittedName>
</protein>
<organism evidence="1 2">
    <name type="scientific">Nocardia yunnanensis</name>
    <dbReference type="NCBI Taxonomy" id="2382165"/>
    <lineage>
        <taxon>Bacteria</taxon>
        <taxon>Bacillati</taxon>
        <taxon>Actinomycetota</taxon>
        <taxon>Actinomycetes</taxon>
        <taxon>Mycobacteriales</taxon>
        <taxon>Nocardiaceae</taxon>
        <taxon>Nocardia</taxon>
    </lineage>
</organism>
<reference evidence="1 2" key="1">
    <citation type="submission" date="2018-09" db="EMBL/GenBank/DDBJ databases">
        <title>Nocardia yunnanensis sp. nov., an actinomycete isolated from a soil sample.</title>
        <authorList>
            <person name="Zhang J."/>
        </authorList>
    </citation>
    <scope>NUCLEOTIDE SEQUENCE [LARGE SCALE GENOMIC DNA]</scope>
    <source>
        <strain evidence="1 2">CFHS0054</strain>
    </source>
</reference>
<accession>A0A386ZKP8</accession>
<evidence type="ECO:0000313" key="1">
    <source>
        <dbReference type="EMBL" id="AYF78026.1"/>
    </source>
</evidence>
<dbReference type="OrthoDB" id="9908968at2"/>
<proteinExistence type="predicted"/>
<dbReference type="AlphaFoldDB" id="A0A386ZKP8"/>
<keyword evidence="2" id="KW-1185">Reference proteome</keyword>